<dbReference type="SUPFAM" id="SSF51735">
    <property type="entry name" value="NAD(P)-binding Rossmann-fold domains"/>
    <property type="match status" value="1"/>
</dbReference>
<sequence>MTTSFVYKADPERGREWQRLFAEKAPHLDFRLWPDVGDPGAVRYLAMWEPPDNLTERFPNLELAFSIGAGVDQFDLNAIPDHVPLMRMQEPGIATTMQEYVAMAVLSLHRNLIDYIDQQRKAAWQALRVRPASQCRVGILGLGQLGSAVANRLTTLGFACRGWSRTRRHFEGVACFAGNDELTEFLAGSEILICLLPLTDHTRGILDAELFARLPRGASLVNVGRGPHLVAADLLAALDSGQVSAAVLDVFDPEPPPADHPLWHHPRVLMTPHVASMTQPAGAVETVLDNIARHGEGRELIGVVDRQRGY</sequence>
<accession>A0A4R6ZJA5</accession>
<dbReference type="AlphaFoldDB" id="A0A4R6ZJA5"/>
<protein>
    <submittedName>
        <fullName evidence="4">Glyoxylate/hydroxypyruvate reductase A</fullName>
    </submittedName>
</protein>
<dbReference type="CDD" id="cd12164">
    <property type="entry name" value="GDH_like_2"/>
    <property type="match status" value="1"/>
</dbReference>
<organism evidence="4 5">
    <name type="scientific">Halomonas ventosae</name>
    <dbReference type="NCBI Taxonomy" id="229007"/>
    <lineage>
        <taxon>Bacteria</taxon>
        <taxon>Pseudomonadati</taxon>
        <taxon>Pseudomonadota</taxon>
        <taxon>Gammaproteobacteria</taxon>
        <taxon>Oceanospirillales</taxon>
        <taxon>Halomonadaceae</taxon>
        <taxon>Halomonas</taxon>
    </lineage>
</organism>
<evidence type="ECO:0000259" key="3">
    <source>
        <dbReference type="Pfam" id="PF02826"/>
    </source>
</evidence>
<evidence type="ECO:0000256" key="1">
    <source>
        <dbReference type="ARBA" id="ARBA00023002"/>
    </source>
</evidence>
<reference evidence="4 5" key="1">
    <citation type="submission" date="2019-03" db="EMBL/GenBank/DDBJ databases">
        <title>Genomic Encyclopedia of Type Strains, Phase III (KMG-III): the genomes of soil and plant-associated and newly described type strains.</title>
        <authorList>
            <person name="Whitman W."/>
        </authorList>
    </citation>
    <scope>NUCLEOTIDE SEQUENCE [LARGE SCALE GENOMIC DNA]</scope>
    <source>
        <strain evidence="4 5">CECT 5797</strain>
    </source>
</reference>
<evidence type="ECO:0000313" key="5">
    <source>
        <dbReference type="Proteomes" id="UP000295212"/>
    </source>
</evidence>
<dbReference type="SUPFAM" id="SSF52283">
    <property type="entry name" value="Formate/glycerate dehydrogenase catalytic domain-like"/>
    <property type="match status" value="1"/>
</dbReference>
<keyword evidence="1" id="KW-0560">Oxidoreductase</keyword>
<evidence type="ECO:0000313" key="4">
    <source>
        <dbReference type="EMBL" id="TDR52049.1"/>
    </source>
</evidence>
<proteinExistence type="predicted"/>
<dbReference type="PANTHER" id="PTHR43333:SF1">
    <property type="entry name" value="D-ISOMER SPECIFIC 2-HYDROXYACID DEHYDROGENASE NAD-BINDING DOMAIN-CONTAINING PROTEIN"/>
    <property type="match status" value="1"/>
</dbReference>
<feature type="domain" description="D-isomer specific 2-hydroxyacid dehydrogenase NAD-binding" evidence="3">
    <location>
        <begin position="103"/>
        <end position="275"/>
    </location>
</feature>
<dbReference type="EMBL" id="SNZJ01000014">
    <property type="protein sequence ID" value="TDR52049.1"/>
    <property type="molecule type" value="Genomic_DNA"/>
</dbReference>
<dbReference type="Gene3D" id="3.40.50.720">
    <property type="entry name" value="NAD(P)-binding Rossmann-like Domain"/>
    <property type="match status" value="2"/>
</dbReference>
<gene>
    <name evidence="4" type="ORF">DFP85_11422</name>
</gene>
<dbReference type="GO" id="GO:0051287">
    <property type="term" value="F:NAD binding"/>
    <property type="evidence" value="ECO:0007669"/>
    <property type="project" value="InterPro"/>
</dbReference>
<name>A0A4R6ZJA5_9GAMM</name>
<comment type="caution">
    <text evidence="4">The sequence shown here is derived from an EMBL/GenBank/DDBJ whole genome shotgun (WGS) entry which is preliminary data.</text>
</comment>
<keyword evidence="4" id="KW-0670">Pyruvate</keyword>
<dbReference type="InterPro" id="IPR036291">
    <property type="entry name" value="NAD(P)-bd_dom_sf"/>
</dbReference>
<dbReference type="RefSeq" id="WP_133636580.1">
    <property type="nucleotide sequence ID" value="NZ_SNZJ01000014.1"/>
</dbReference>
<keyword evidence="2" id="KW-0520">NAD</keyword>
<dbReference type="PANTHER" id="PTHR43333">
    <property type="entry name" value="2-HACID_DH_C DOMAIN-CONTAINING PROTEIN"/>
    <property type="match status" value="1"/>
</dbReference>
<evidence type="ECO:0000256" key="2">
    <source>
        <dbReference type="ARBA" id="ARBA00023027"/>
    </source>
</evidence>
<dbReference type="Proteomes" id="UP000295212">
    <property type="component" value="Unassembled WGS sequence"/>
</dbReference>
<dbReference type="GO" id="GO:0016491">
    <property type="term" value="F:oxidoreductase activity"/>
    <property type="evidence" value="ECO:0007669"/>
    <property type="project" value="UniProtKB-KW"/>
</dbReference>
<dbReference type="OrthoDB" id="9787219at2"/>
<dbReference type="InterPro" id="IPR006140">
    <property type="entry name" value="D-isomer_DH_NAD-bd"/>
</dbReference>
<dbReference type="Pfam" id="PF02826">
    <property type="entry name" value="2-Hacid_dh_C"/>
    <property type="match status" value="1"/>
</dbReference>